<name>A0A834HXP9_RHYFE</name>
<comment type="caution">
    <text evidence="2">The sequence shown here is derived from an EMBL/GenBank/DDBJ whole genome shotgun (WGS) entry which is preliminary data.</text>
</comment>
<dbReference type="Proteomes" id="UP000625711">
    <property type="component" value="Unassembled WGS sequence"/>
</dbReference>
<dbReference type="AlphaFoldDB" id="A0A834HXP9"/>
<sequence length="71" mass="7855">MSPEEDRAGFESSASSIRRVKLSANPAGREQKKRRLILARGLLPVWSRCPRLAASYTGREEIGEGVRDGLD</sequence>
<evidence type="ECO:0000256" key="1">
    <source>
        <dbReference type="SAM" id="MobiDB-lite"/>
    </source>
</evidence>
<reference evidence="2" key="1">
    <citation type="submission" date="2020-08" db="EMBL/GenBank/DDBJ databases">
        <title>Genome sequencing and assembly of the red palm weevil Rhynchophorus ferrugineus.</title>
        <authorList>
            <person name="Dias G.B."/>
            <person name="Bergman C.M."/>
            <person name="Manee M."/>
        </authorList>
    </citation>
    <scope>NUCLEOTIDE SEQUENCE</scope>
    <source>
        <strain evidence="2">AA-2017</strain>
        <tissue evidence="2">Whole larva</tissue>
    </source>
</reference>
<keyword evidence="3" id="KW-1185">Reference proteome</keyword>
<feature type="region of interest" description="Disordered" evidence="1">
    <location>
        <begin position="1"/>
        <end position="29"/>
    </location>
</feature>
<dbReference type="EMBL" id="JAACXV010014261">
    <property type="protein sequence ID" value="KAF7269063.1"/>
    <property type="molecule type" value="Genomic_DNA"/>
</dbReference>
<organism evidence="2 3">
    <name type="scientific">Rhynchophorus ferrugineus</name>
    <name type="common">Red palm weevil</name>
    <name type="synonym">Curculio ferrugineus</name>
    <dbReference type="NCBI Taxonomy" id="354439"/>
    <lineage>
        <taxon>Eukaryota</taxon>
        <taxon>Metazoa</taxon>
        <taxon>Ecdysozoa</taxon>
        <taxon>Arthropoda</taxon>
        <taxon>Hexapoda</taxon>
        <taxon>Insecta</taxon>
        <taxon>Pterygota</taxon>
        <taxon>Neoptera</taxon>
        <taxon>Endopterygota</taxon>
        <taxon>Coleoptera</taxon>
        <taxon>Polyphaga</taxon>
        <taxon>Cucujiformia</taxon>
        <taxon>Curculionidae</taxon>
        <taxon>Dryophthorinae</taxon>
        <taxon>Rhynchophorus</taxon>
    </lineage>
</organism>
<evidence type="ECO:0000313" key="2">
    <source>
        <dbReference type="EMBL" id="KAF7269063.1"/>
    </source>
</evidence>
<gene>
    <name evidence="2" type="ORF">GWI33_017821</name>
</gene>
<protein>
    <submittedName>
        <fullName evidence="2">Uncharacterized protein</fullName>
    </submittedName>
</protein>
<proteinExistence type="predicted"/>
<evidence type="ECO:0000313" key="3">
    <source>
        <dbReference type="Proteomes" id="UP000625711"/>
    </source>
</evidence>
<accession>A0A834HXP9</accession>